<feature type="region of interest" description="Disordered" evidence="8">
    <location>
        <begin position="52"/>
        <end position="122"/>
    </location>
</feature>
<gene>
    <name evidence="10" type="primary">ZO6_0</name>
    <name evidence="10" type="ORF">E2C01_014924</name>
</gene>
<feature type="domain" description="C2H2-type" evidence="9">
    <location>
        <begin position="368"/>
        <end position="395"/>
    </location>
</feature>
<keyword evidence="5" id="KW-0539">Nucleus</keyword>
<keyword evidence="1" id="KW-0479">Metal-binding</keyword>
<proteinExistence type="inferred from homology"/>
<dbReference type="EMBL" id="VSRR010001032">
    <property type="protein sequence ID" value="MPC21921.1"/>
    <property type="molecule type" value="Genomic_DNA"/>
</dbReference>
<accession>A0A5B7DJY7</accession>
<feature type="domain" description="C2H2-type" evidence="9">
    <location>
        <begin position="139"/>
        <end position="167"/>
    </location>
</feature>
<evidence type="ECO:0000256" key="7">
    <source>
        <dbReference type="PROSITE-ProRule" id="PRU00042"/>
    </source>
</evidence>
<evidence type="ECO:0000256" key="5">
    <source>
        <dbReference type="ARBA" id="ARBA00023242"/>
    </source>
</evidence>
<evidence type="ECO:0000313" key="11">
    <source>
        <dbReference type="Proteomes" id="UP000324222"/>
    </source>
</evidence>
<dbReference type="PROSITE" id="PS50157">
    <property type="entry name" value="ZINC_FINGER_C2H2_2"/>
    <property type="match status" value="7"/>
</dbReference>
<dbReference type="GO" id="GO:0005634">
    <property type="term" value="C:nucleus"/>
    <property type="evidence" value="ECO:0007669"/>
    <property type="project" value="UniProtKB-ARBA"/>
</dbReference>
<comment type="similarity">
    <text evidence="6">Belongs to the snail C2H2-type zinc-finger protein family.</text>
</comment>
<evidence type="ECO:0000256" key="8">
    <source>
        <dbReference type="SAM" id="MobiDB-lite"/>
    </source>
</evidence>
<dbReference type="OrthoDB" id="4748970at2759"/>
<evidence type="ECO:0000313" key="10">
    <source>
        <dbReference type="EMBL" id="MPC21921.1"/>
    </source>
</evidence>
<feature type="compositionally biased region" description="Basic and acidic residues" evidence="8">
    <location>
        <begin position="66"/>
        <end position="83"/>
    </location>
</feature>
<feature type="region of interest" description="Disordered" evidence="8">
    <location>
        <begin position="389"/>
        <end position="417"/>
    </location>
</feature>
<dbReference type="PANTHER" id="PTHR24388">
    <property type="entry name" value="ZINC FINGER PROTEIN"/>
    <property type="match status" value="1"/>
</dbReference>
<keyword evidence="2" id="KW-0677">Repeat</keyword>
<feature type="domain" description="C2H2-type" evidence="9">
    <location>
        <begin position="168"/>
        <end position="195"/>
    </location>
</feature>
<dbReference type="SMART" id="SM00355">
    <property type="entry name" value="ZnF_C2H2"/>
    <property type="match status" value="9"/>
</dbReference>
<feature type="domain" description="C2H2-type" evidence="9">
    <location>
        <begin position="226"/>
        <end position="254"/>
    </location>
</feature>
<dbReference type="GO" id="GO:0008270">
    <property type="term" value="F:zinc ion binding"/>
    <property type="evidence" value="ECO:0007669"/>
    <property type="project" value="UniProtKB-KW"/>
</dbReference>
<dbReference type="PANTHER" id="PTHR24388:SF104">
    <property type="entry name" value="AT-RICH BINDING PROTEIN-RELATED"/>
    <property type="match status" value="1"/>
</dbReference>
<evidence type="ECO:0000256" key="6">
    <source>
        <dbReference type="ARBA" id="ARBA00037948"/>
    </source>
</evidence>
<keyword evidence="3 7" id="KW-0863">Zinc-finger</keyword>
<sequence>MTSSDEWDENLGNIDDLISSNLSTLETEDVIYLEEYLVGDLDSHSPSLWSALKENSEGNTSPCPDTRQKGIHTDQSNSHRNEENSENIDDPPVSQKTTRSIDTAGTSLDSRQPRTNRGVPKPKFVSYEAFPSLTKDKPFQCELCGQRLATRESRRRHIIAKHIKEKNNVCNDCGKKFVFKFSLKAHAAIHSATPNFTCVCGQTFSVRGSYMNHVRRVHQAVSEVKYSCELCFKSFVDHHTLRLHLISVHKPKTIACLHSGCNKVFSTDALMKSHYWYHLKHRFPCDVCGQTFSTESYMHKHRRTHSGIRPYTCVDCGKTYLSVSHLNKHRRVAHSTYRPFQCSFCGKCYKTKDQLTFHESSHRGEKPFQCEVCGYATAYRNTYYAHRKKHQTSSSTTTAHKKNMSDILSTTEHLRTK</sequence>
<evidence type="ECO:0000256" key="2">
    <source>
        <dbReference type="ARBA" id="ARBA00022737"/>
    </source>
</evidence>
<evidence type="ECO:0000256" key="1">
    <source>
        <dbReference type="ARBA" id="ARBA00022723"/>
    </source>
</evidence>
<keyword evidence="11" id="KW-1185">Reference proteome</keyword>
<dbReference type="InterPro" id="IPR036236">
    <property type="entry name" value="Znf_C2H2_sf"/>
</dbReference>
<dbReference type="InterPro" id="IPR013087">
    <property type="entry name" value="Znf_C2H2_type"/>
</dbReference>
<dbReference type="Gene3D" id="3.30.160.60">
    <property type="entry name" value="Classic Zinc Finger"/>
    <property type="match status" value="6"/>
</dbReference>
<reference evidence="10 11" key="1">
    <citation type="submission" date="2019-05" db="EMBL/GenBank/DDBJ databases">
        <title>Another draft genome of Portunus trituberculatus and its Hox gene families provides insights of decapod evolution.</title>
        <authorList>
            <person name="Jeong J.-H."/>
            <person name="Song I."/>
            <person name="Kim S."/>
            <person name="Choi T."/>
            <person name="Kim D."/>
            <person name="Ryu S."/>
            <person name="Kim W."/>
        </authorList>
    </citation>
    <scope>NUCLEOTIDE SEQUENCE [LARGE SCALE GENOMIC DNA]</scope>
    <source>
        <tissue evidence="10">Muscle</tissue>
    </source>
</reference>
<dbReference type="GO" id="GO:0000981">
    <property type="term" value="F:DNA-binding transcription factor activity, RNA polymerase II-specific"/>
    <property type="evidence" value="ECO:0007669"/>
    <property type="project" value="TreeGrafter"/>
</dbReference>
<feature type="domain" description="C2H2-type" evidence="9">
    <location>
        <begin position="340"/>
        <end position="367"/>
    </location>
</feature>
<protein>
    <submittedName>
        <fullName evidence="10">Oocyte zinc finger protein XlCOF6</fullName>
    </submittedName>
</protein>
<organism evidence="10 11">
    <name type="scientific">Portunus trituberculatus</name>
    <name type="common">Swimming crab</name>
    <name type="synonym">Neptunus trituberculatus</name>
    <dbReference type="NCBI Taxonomy" id="210409"/>
    <lineage>
        <taxon>Eukaryota</taxon>
        <taxon>Metazoa</taxon>
        <taxon>Ecdysozoa</taxon>
        <taxon>Arthropoda</taxon>
        <taxon>Crustacea</taxon>
        <taxon>Multicrustacea</taxon>
        <taxon>Malacostraca</taxon>
        <taxon>Eumalacostraca</taxon>
        <taxon>Eucarida</taxon>
        <taxon>Decapoda</taxon>
        <taxon>Pleocyemata</taxon>
        <taxon>Brachyura</taxon>
        <taxon>Eubrachyura</taxon>
        <taxon>Portunoidea</taxon>
        <taxon>Portunidae</taxon>
        <taxon>Portuninae</taxon>
        <taxon>Portunus</taxon>
    </lineage>
</organism>
<dbReference type="PROSITE" id="PS00028">
    <property type="entry name" value="ZINC_FINGER_C2H2_1"/>
    <property type="match status" value="6"/>
</dbReference>
<name>A0A5B7DJY7_PORTR</name>
<dbReference type="InterPro" id="IPR050527">
    <property type="entry name" value="Snail/Krueppel_Znf"/>
</dbReference>
<dbReference type="AlphaFoldDB" id="A0A5B7DJY7"/>
<dbReference type="FunFam" id="3.30.160.60:FF:000446">
    <property type="entry name" value="Zinc finger protein"/>
    <property type="match status" value="3"/>
</dbReference>
<feature type="domain" description="C2H2-type" evidence="9">
    <location>
        <begin position="311"/>
        <end position="339"/>
    </location>
</feature>
<evidence type="ECO:0000256" key="3">
    <source>
        <dbReference type="ARBA" id="ARBA00022771"/>
    </source>
</evidence>
<dbReference type="Proteomes" id="UP000324222">
    <property type="component" value="Unassembled WGS sequence"/>
</dbReference>
<comment type="caution">
    <text evidence="10">The sequence shown here is derived from an EMBL/GenBank/DDBJ whole genome shotgun (WGS) entry which is preliminary data.</text>
</comment>
<evidence type="ECO:0000256" key="4">
    <source>
        <dbReference type="ARBA" id="ARBA00022833"/>
    </source>
</evidence>
<keyword evidence="4" id="KW-0862">Zinc</keyword>
<feature type="domain" description="C2H2-type" evidence="9">
    <location>
        <begin position="283"/>
        <end position="310"/>
    </location>
</feature>
<dbReference type="SUPFAM" id="SSF57667">
    <property type="entry name" value="beta-beta-alpha zinc fingers"/>
    <property type="match status" value="5"/>
</dbReference>
<dbReference type="GO" id="GO:0000978">
    <property type="term" value="F:RNA polymerase II cis-regulatory region sequence-specific DNA binding"/>
    <property type="evidence" value="ECO:0007669"/>
    <property type="project" value="TreeGrafter"/>
</dbReference>
<evidence type="ECO:0000259" key="9">
    <source>
        <dbReference type="PROSITE" id="PS50157"/>
    </source>
</evidence>
<feature type="compositionally biased region" description="Polar residues" evidence="8">
    <location>
        <begin position="94"/>
        <end position="115"/>
    </location>
</feature>
<dbReference type="Pfam" id="PF00096">
    <property type="entry name" value="zf-C2H2"/>
    <property type="match status" value="3"/>
</dbReference>